<dbReference type="EMBL" id="JABFUD020000003">
    <property type="protein sequence ID" value="KAI5081587.1"/>
    <property type="molecule type" value="Genomic_DNA"/>
</dbReference>
<evidence type="ECO:0000313" key="1">
    <source>
        <dbReference type="EMBL" id="KAI5081587.1"/>
    </source>
</evidence>
<organism evidence="1 2">
    <name type="scientific">Adiantum capillus-veneris</name>
    <name type="common">Maidenhair fern</name>
    <dbReference type="NCBI Taxonomy" id="13818"/>
    <lineage>
        <taxon>Eukaryota</taxon>
        <taxon>Viridiplantae</taxon>
        <taxon>Streptophyta</taxon>
        <taxon>Embryophyta</taxon>
        <taxon>Tracheophyta</taxon>
        <taxon>Polypodiopsida</taxon>
        <taxon>Polypodiidae</taxon>
        <taxon>Polypodiales</taxon>
        <taxon>Pteridineae</taxon>
        <taxon>Pteridaceae</taxon>
        <taxon>Vittarioideae</taxon>
        <taxon>Adiantum</taxon>
    </lineage>
</organism>
<keyword evidence="2" id="KW-1185">Reference proteome</keyword>
<comment type="caution">
    <text evidence="1">The sequence shown here is derived from an EMBL/GenBank/DDBJ whole genome shotgun (WGS) entry which is preliminary data.</text>
</comment>
<sequence>MDPSQHYSVKPLSLTTLSARFPSFSAHGQHLARLCLPCIFLFNARPESSAMQLPVKPNQLIPLQPSPFCSTTLSITWYFTMPCEDRLTSTTSSFSDESLIIGPNSGSLPTTIVTTWIAHVKLEAKALVISSEKEGDPKGAEATKLCVALFSV</sequence>
<dbReference type="Proteomes" id="UP000886520">
    <property type="component" value="Chromosome 2"/>
</dbReference>
<accession>A0A9D4V8N6</accession>
<reference evidence="1" key="1">
    <citation type="submission" date="2021-01" db="EMBL/GenBank/DDBJ databases">
        <title>Adiantum capillus-veneris genome.</title>
        <authorList>
            <person name="Fang Y."/>
            <person name="Liao Q."/>
        </authorList>
    </citation>
    <scope>NUCLEOTIDE SEQUENCE</scope>
    <source>
        <strain evidence="1">H3</strain>
        <tissue evidence="1">Leaf</tissue>
    </source>
</reference>
<name>A0A9D4V8N6_ADICA</name>
<protein>
    <submittedName>
        <fullName evidence="1">Uncharacterized protein</fullName>
    </submittedName>
</protein>
<evidence type="ECO:0000313" key="2">
    <source>
        <dbReference type="Proteomes" id="UP000886520"/>
    </source>
</evidence>
<proteinExistence type="predicted"/>
<dbReference type="AlphaFoldDB" id="A0A9D4V8N6"/>
<gene>
    <name evidence="1" type="ORF">GOP47_0001330</name>
</gene>